<dbReference type="GO" id="GO:0003824">
    <property type="term" value="F:catalytic activity"/>
    <property type="evidence" value="ECO:0007669"/>
    <property type="project" value="InterPro"/>
</dbReference>
<dbReference type="Gene3D" id="3.30.870.10">
    <property type="entry name" value="Endonuclease Chain A"/>
    <property type="match status" value="1"/>
</dbReference>
<dbReference type="SUPFAM" id="SSF56024">
    <property type="entry name" value="Phospholipase D/nuclease"/>
    <property type="match status" value="1"/>
</dbReference>
<comment type="caution">
    <text evidence="2">The sequence shown here is derived from an EMBL/GenBank/DDBJ whole genome shotgun (WGS) entry which is preliminary data.</text>
</comment>
<dbReference type="OrthoDB" id="8256204at2"/>
<evidence type="ECO:0000313" key="3">
    <source>
        <dbReference type="Proteomes" id="UP000051660"/>
    </source>
</evidence>
<protein>
    <recommendedName>
        <fullName evidence="1">PLD phosphodiesterase domain-containing protein</fullName>
    </recommendedName>
</protein>
<dbReference type="CDD" id="cd00138">
    <property type="entry name" value="PLDc_SF"/>
    <property type="match status" value="1"/>
</dbReference>
<dbReference type="InterPro" id="IPR001736">
    <property type="entry name" value="PLipase_D/transphosphatidylase"/>
</dbReference>
<feature type="domain" description="PLD phosphodiesterase" evidence="1">
    <location>
        <begin position="213"/>
        <end position="240"/>
    </location>
</feature>
<dbReference type="AlphaFoldDB" id="A0A0R3MZP3"/>
<dbReference type="PROSITE" id="PS50035">
    <property type="entry name" value="PLD"/>
    <property type="match status" value="1"/>
</dbReference>
<organism evidence="2 3">
    <name type="scientific">Bradyrhizobium lablabi</name>
    <dbReference type="NCBI Taxonomy" id="722472"/>
    <lineage>
        <taxon>Bacteria</taxon>
        <taxon>Pseudomonadati</taxon>
        <taxon>Pseudomonadota</taxon>
        <taxon>Alphaproteobacteria</taxon>
        <taxon>Hyphomicrobiales</taxon>
        <taxon>Nitrobacteraceae</taxon>
        <taxon>Bradyrhizobium</taxon>
    </lineage>
</organism>
<dbReference type="RefSeq" id="WP_057857950.1">
    <property type="nucleotide sequence ID" value="NZ_LLYB01000057.1"/>
</dbReference>
<dbReference type="GO" id="GO:0006793">
    <property type="term" value="P:phosphorus metabolic process"/>
    <property type="evidence" value="ECO:0007669"/>
    <property type="project" value="UniProtKB-ARBA"/>
</dbReference>
<evidence type="ECO:0000313" key="2">
    <source>
        <dbReference type="EMBL" id="KRR25281.1"/>
    </source>
</evidence>
<dbReference type="Proteomes" id="UP000051660">
    <property type="component" value="Unassembled WGS sequence"/>
</dbReference>
<evidence type="ECO:0000259" key="1">
    <source>
        <dbReference type="PROSITE" id="PS50035"/>
    </source>
</evidence>
<sequence length="275" mass="29083">MRAVLGTSLSRSLVASLGGDCGTASEVARLIAERPEGTLDEKSLAFASKSALTRIAEDFVRRGWLTTIPSGWRVGPLPMPQAVVPFLEGAAVMHAIDPERPTSIAVVTLPPSPSSIAAALPQTGLAHASLVSTGDAFEQIADAAVDNFTILTPFLNQDGLEFVLRLYERTSAKAKCLIVRQAGDACRIVHQNSRQIRALGISACDYTIELGSGFETFHAKVGLADNELAYVGSANMTMFSRNSMELGLLSGGQAARVVANVIRAVVKVARPIPLL</sequence>
<reference evidence="2 3" key="1">
    <citation type="submission" date="2014-03" db="EMBL/GenBank/DDBJ databases">
        <title>Bradyrhizobium valentinum sp. nov., isolated from effective nodules of Lupinus mariae-josephae, a lupine endemic of basic-lime soils in Eastern Spain.</title>
        <authorList>
            <person name="Duran D."/>
            <person name="Rey L."/>
            <person name="Navarro A."/>
            <person name="Busquets A."/>
            <person name="Imperial J."/>
            <person name="Ruiz-Argueso T."/>
        </authorList>
    </citation>
    <scope>NUCLEOTIDE SEQUENCE [LARGE SCALE GENOMIC DNA]</scope>
    <source>
        <strain evidence="2 3">CCBAU 23086</strain>
    </source>
</reference>
<name>A0A0R3MZP3_9BRAD</name>
<gene>
    <name evidence="2" type="ORF">CQ14_09740</name>
</gene>
<proteinExistence type="predicted"/>
<dbReference type="EMBL" id="LLYB01000057">
    <property type="protein sequence ID" value="KRR25281.1"/>
    <property type="molecule type" value="Genomic_DNA"/>
</dbReference>
<accession>A0A0R3MZP3</accession>